<gene>
    <name evidence="2" type="ORF">Tchar_01392</name>
</gene>
<dbReference type="Proteomes" id="UP000318294">
    <property type="component" value="Unassembled WGS sequence"/>
</dbReference>
<name>A0A554XF07_9BURK</name>
<accession>A0A554XF07</accession>
<evidence type="ECO:0000313" key="3">
    <source>
        <dbReference type="Proteomes" id="UP000318294"/>
    </source>
</evidence>
<dbReference type="EMBL" id="VJON01000019">
    <property type="protein sequence ID" value="TSE34417.1"/>
    <property type="molecule type" value="Genomic_DNA"/>
</dbReference>
<evidence type="ECO:0000313" key="2">
    <source>
        <dbReference type="EMBL" id="TSE34417.1"/>
    </source>
</evidence>
<sequence length="343" mass="38334">MKTGLDELKGMTPPKRRPALDRMVELLPHIEEVHAAGWSLREIHACLMRNDDFHGRRFNLARFKWLLARARQVQQQTAAAKPVVAPAPAPVVVPAPATPVVTATPSKAAMPVTTQASATPPVTGTPHAQASAANPQAPIPVAQQFSIEELMRLARPFKEVPQVPIPQPIETPQLTGEQGRLRKIELGEHVTTVEEMLNNSMRLLSVPPCPPEQSRAVAQAMIDQHLQDIANTSGGSQRPPFLYELAIFFYAHFVRDYDRSHDPLIGFRDAGDVWEPMMIEVLKRRPPYGDAVELWALRRLRLPDEEKAKLTMTSFVRYVSGLIRDIITDAVRRRRAQLQVKPA</sequence>
<keyword evidence="3" id="KW-1185">Reference proteome</keyword>
<evidence type="ECO:0000256" key="1">
    <source>
        <dbReference type="SAM" id="MobiDB-lite"/>
    </source>
</evidence>
<comment type="caution">
    <text evidence="2">The sequence shown here is derived from an EMBL/GenBank/DDBJ whole genome shotgun (WGS) entry which is preliminary data.</text>
</comment>
<dbReference type="AlphaFoldDB" id="A0A554XF07"/>
<reference evidence="2 3" key="1">
    <citation type="submission" date="2019-07" db="EMBL/GenBank/DDBJ databases">
        <title>Tepidimonas charontis SPSP-6 draft genome.</title>
        <authorList>
            <person name="Da Costa M.S."/>
            <person name="Froufe H.J.C."/>
            <person name="Egas C."/>
            <person name="Albuquerque L."/>
        </authorList>
    </citation>
    <scope>NUCLEOTIDE SEQUENCE [LARGE SCALE GENOMIC DNA]</scope>
    <source>
        <strain evidence="2 3">SPSP-6</strain>
    </source>
</reference>
<feature type="compositionally biased region" description="Polar residues" evidence="1">
    <location>
        <begin position="112"/>
        <end position="134"/>
    </location>
</feature>
<proteinExistence type="predicted"/>
<feature type="region of interest" description="Disordered" evidence="1">
    <location>
        <begin position="111"/>
        <end position="135"/>
    </location>
</feature>
<organism evidence="2 3">
    <name type="scientific">Tepidimonas charontis</name>
    <dbReference type="NCBI Taxonomy" id="2267262"/>
    <lineage>
        <taxon>Bacteria</taxon>
        <taxon>Pseudomonadati</taxon>
        <taxon>Pseudomonadota</taxon>
        <taxon>Betaproteobacteria</taxon>
        <taxon>Burkholderiales</taxon>
        <taxon>Tepidimonas</taxon>
    </lineage>
</organism>
<protein>
    <submittedName>
        <fullName evidence="2">Uncharacterized protein</fullName>
    </submittedName>
</protein>
<dbReference type="RefSeq" id="WP_144328341.1">
    <property type="nucleotide sequence ID" value="NZ_VJON01000019.1"/>
</dbReference>